<accession>A0A5B8MJ18</accession>
<dbReference type="OrthoDB" id="415023at2759"/>
<feature type="domain" description="OTU" evidence="4">
    <location>
        <begin position="205"/>
        <end position="337"/>
    </location>
</feature>
<evidence type="ECO:0000259" key="4">
    <source>
        <dbReference type="PROSITE" id="PS50802"/>
    </source>
</evidence>
<dbReference type="InterPro" id="IPR050704">
    <property type="entry name" value="Peptidase_C85-like"/>
</dbReference>
<dbReference type="SUPFAM" id="SSF54001">
    <property type="entry name" value="Cysteine proteinases"/>
    <property type="match status" value="1"/>
</dbReference>
<keyword evidence="5" id="KW-0378">Hydrolase</keyword>
<dbReference type="STRING" id="1764295.A0A5B8MJ18"/>
<reference evidence="5 6" key="1">
    <citation type="submission" date="2018-07" db="EMBL/GenBank/DDBJ databases">
        <title>The complete nuclear genome of the prasinophyte Chloropicon primus (CCMP1205).</title>
        <authorList>
            <person name="Pombert J.-F."/>
            <person name="Otis C."/>
            <person name="Turmel M."/>
            <person name="Lemieux C."/>
        </authorList>
    </citation>
    <scope>NUCLEOTIDE SEQUENCE [LARGE SCALE GENOMIC DNA]</scope>
    <source>
        <strain evidence="5 6">CCMP1205</strain>
    </source>
</reference>
<dbReference type="GO" id="GO:0006508">
    <property type="term" value="P:proteolysis"/>
    <property type="evidence" value="ECO:0007669"/>
    <property type="project" value="UniProtKB-KW"/>
</dbReference>
<dbReference type="GO" id="GO:0004843">
    <property type="term" value="F:cysteine-type deubiquitinase activity"/>
    <property type="evidence" value="ECO:0007669"/>
    <property type="project" value="TreeGrafter"/>
</dbReference>
<evidence type="ECO:0000256" key="2">
    <source>
        <dbReference type="SAM" id="Coils"/>
    </source>
</evidence>
<gene>
    <name evidence="5" type="ORF">A3770_04p30140</name>
</gene>
<sequence>MLCLGCFVGKVRRGEEGGGSVDGGASGSGHHRKTASMIENLQENFESFIGSSLRKRVALKEEPSIRSNLTPTPRRVTQSYLRELEAAESDSSEPEGIEKTSVDILRGAKTPRSPLPLHTPTEELFINFDFLSSKNVTELESVRQALSGGKPEEPATSRKSWTPNRKKLQNGIDKELKRCNTPVGARGYLENAKARLSRRLERLNLQLRSTQGDGNCQFRAISFQLFGTEDLYEMVRERSVSYLEEQEEGYQDFFGGRKDFKRYIYNMRLDKTWGDEMTLCGAANAFECVINVITSESSNWFLQYWPKDMDASTNAEGTKEIFVGYTFPLHYDGISGQGIKDSLSP</sequence>
<comment type="similarity">
    <text evidence="1">Belongs to the peptidase C85 family.</text>
</comment>
<organism evidence="5 6">
    <name type="scientific">Chloropicon primus</name>
    <dbReference type="NCBI Taxonomy" id="1764295"/>
    <lineage>
        <taxon>Eukaryota</taxon>
        <taxon>Viridiplantae</taxon>
        <taxon>Chlorophyta</taxon>
        <taxon>Chloropicophyceae</taxon>
        <taxon>Chloropicales</taxon>
        <taxon>Chloropicaceae</taxon>
        <taxon>Chloropicon</taxon>
    </lineage>
</organism>
<feature type="coiled-coil region" evidence="2">
    <location>
        <begin position="186"/>
        <end position="213"/>
    </location>
</feature>
<dbReference type="InterPro" id="IPR003323">
    <property type="entry name" value="OTU_dom"/>
</dbReference>
<dbReference type="PROSITE" id="PS50802">
    <property type="entry name" value="OTU"/>
    <property type="match status" value="1"/>
</dbReference>
<dbReference type="Pfam" id="PF02338">
    <property type="entry name" value="OTU"/>
    <property type="match status" value="1"/>
</dbReference>
<evidence type="ECO:0000256" key="3">
    <source>
        <dbReference type="SAM" id="MobiDB-lite"/>
    </source>
</evidence>
<dbReference type="PANTHER" id="PTHR12419">
    <property type="entry name" value="OTU DOMAIN CONTAINING PROTEIN"/>
    <property type="match status" value="1"/>
</dbReference>
<proteinExistence type="inferred from homology"/>
<dbReference type="AlphaFoldDB" id="A0A5B8MJ18"/>
<protein>
    <submittedName>
        <fullName evidence="5">Putative OTU-like cysteine protease</fullName>
    </submittedName>
</protein>
<name>A0A5B8MJ18_9CHLO</name>
<dbReference type="PANTHER" id="PTHR12419:SF11">
    <property type="entry name" value="OTU DOMAIN-CONTAINING PROTEIN DDB_G0284757"/>
    <property type="match status" value="1"/>
</dbReference>
<keyword evidence="6" id="KW-1185">Reference proteome</keyword>
<dbReference type="Gene3D" id="3.90.70.80">
    <property type="match status" value="1"/>
</dbReference>
<dbReference type="GO" id="GO:0016579">
    <property type="term" value="P:protein deubiquitination"/>
    <property type="evidence" value="ECO:0007669"/>
    <property type="project" value="TreeGrafter"/>
</dbReference>
<dbReference type="CDD" id="cd22751">
    <property type="entry name" value="OTU_plant_OTU9-like"/>
    <property type="match status" value="1"/>
</dbReference>
<dbReference type="InterPro" id="IPR038765">
    <property type="entry name" value="Papain-like_cys_pep_sf"/>
</dbReference>
<keyword evidence="5" id="KW-0645">Protease</keyword>
<evidence type="ECO:0000256" key="1">
    <source>
        <dbReference type="ARBA" id="ARBA00010407"/>
    </source>
</evidence>
<dbReference type="Proteomes" id="UP000316726">
    <property type="component" value="Chromosome 4"/>
</dbReference>
<evidence type="ECO:0000313" key="5">
    <source>
        <dbReference type="EMBL" id="QDZ20496.1"/>
    </source>
</evidence>
<dbReference type="EMBL" id="CP031037">
    <property type="protein sequence ID" value="QDZ20496.1"/>
    <property type="molecule type" value="Genomic_DNA"/>
</dbReference>
<keyword evidence="2" id="KW-0175">Coiled coil</keyword>
<evidence type="ECO:0000313" key="6">
    <source>
        <dbReference type="Proteomes" id="UP000316726"/>
    </source>
</evidence>
<feature type="region of interest" description="Disordered" evidence="3">
    <location>
        <begin position="143"/>
        <end position="164"/>
    </location>
</feature>